<organism evidence="3">
    <name type="scientific">marine metagenome</name>
    <dbReference type="NCBI Taxonomy" id="408172"/>
    <lineage>
        <taxon>unclassified sequences</taxon>
        <taxon>metagenomes</taxon>
        <taxon>ecological metagenomes</taxon>
    </lineage>
</organism>
<evidence type="ECO:0000256" key="1">
    <source>
        <dbReference type="ARBA" id="ARBA00022737"/>
    </source>
</evidence>
<gene>
    <name evidence="3" type="ORF">METZ01_LOCUS130678</name>
</gene>
<dbReference type="Pfam" id="PF07719">
    <property type="entry name" value="TPR_2"/>
    <property type="match status" value="2"/>
</dbReference>
<evidence type="ECO:0000313" key="3">
    <source>
        <dbReference type="EMBL" id="SVA77824.1"/>
    </source>
</evidence>
<dbReference type="GO" id="GO:0006620">
    <property type="term" value="P:post-translational protein targeting to endoplasmic reticulum membrane"/>
    <property type="evidence" value="ECO:0007669"/>
    <property type="project" value="TreeGrafter"/>
</dbReference>
<dbReference type="PANTHER" id="PTHR45831:SF2">
    <property type="entry name" value="LD24721P"/>
    <property type="match status" value="1"/>
</dbReference>
<protein>
    <submittedName>
        <fullName evidence="3">Uncharacterized protein</fullName>
    </submittedName>
</protein>
<accession>A0A381YLE4</accession>
<dbReference type="InterPro" id="IPR019734">
    <property type="entry name" value="TPR_rpt"/>
</dbReference>
<dbReference type="InterPro" id="IPR047150">
    <property type="entry name" value="SGT"/>
</dbReference>
<name>A0A381YLE4_9ZZZZ</name>
<reference evidence="3" key="1">
    <citation type="submission" date="2018-05" db="EMBL/GenBank/DDBJ databases">
        <authorList>
            <person name="Lanie J.A."/>
            <person name="Ng W.-L."/>
            <person name="Kazmierczak K.M."/>
            <person name="Andrzejewski T.M."/>
            <person name="Davidsen T.M."/>
            <person name="Wayne K.J."/>
            <person name="Tettelin H."/>
            <person name="Glass J.I."/>
            <person name="Rusch D."/>
            <person name="Podicherti R."/>
            <person name="Tsui H.-C.T."/>
            <person name="Winkler M.E."/>
        </authorList>
    </citation>
    <scope>NUCLEOTIDE SEQUENCE</scope>
</reference>
<dbReference type="GO" id="GO:0072380">
    <property type="term" value="C:TRC complex"/>
    <property type="evidence" value="ECO:0007669"/>
    <property type="project" value="TreeGrafter"/>
</dbReference>
<dbReference type="SUPFAM" id="SSF48452">
    <property type="entry name" value="TPR-like"/>
    <property type="match status" value="1"/>
</dbReference>
<dbReference type="GO" id="GO:0016020">
    <property type="term" value="C:membrane"/>
    <property type="evidence" value="ECO:0007669"/>
    <property type="project" value="TreeGrafter"/>
</dbReference>
<dbReference type="AlphaFoldDB" id="A0A381YLE4"/>
<dbReference type="SMART" id="SM00028">
    <property type="entry name" value="TPR"/>
    <property type="match status" value="3"/>
</dbReference>
<dbReference type="InterPro" id="IPR011990">
    <property type="entry name" value="TPR-like_helical_dom_sf"/>
</dbReference>
<dbReference type="PANTHER" id="PTHR45831">
    <property type="entry name" value="LD24721P"/>
    <property type="match status" value="1"/>
</dbReference>
<keyword evidence="2" id="KW-0802">TPR repeat</keyword>
<dbReference type="GO" id="GO:0060090">
    <property type="term" value="F:molecular adaptor activity"/>
    <property type="evidence" value="ECO:0007669"/>
    <property type="project" value="TreeGrafter"/>
</dbReference>
<dbReference type="PROSITE" id="PS50005">
    <property type="entry name" value="TPR"/>
    <property type="match status" value="2"/>
</dbReference>
<sequence>MKYINLILLFLFLTFPVKSDQSDTRLPNLFQELYDSTNDSQINQITRKIWNIWHETNDIKIEADFYRGMESMRTRDFIMSIAFFTRVIEEKPNFAEAWNKRATVYYMMGDFDKSMYDINETLKLEPRHFGAMDGMGLIFMHLQQYEKAIKIYEQMLEIFPNNQTIKDKKKLMEKYLSKSA</sequence>
<proteinExistence type="predicted"/>
<dbReference type="EMBL" id="UINC01018512">
    <property type="protein sequence ID" value="SVA77824.1"/>
    <property type="molecule type" value="Genomic_DNA"/>
</dbReference>
<evidence type="ECO:0000256" key="2">
    <source>
        <dbReference type="ARBA" id="ARBA00022803"/>
    </source>
</evidence>
<dbReference type="InterPro" id="IPR013105">
    <property type="entry name" value="TPR_2"/>
</dbReference>
<dbReference type="Gene3D" id="1.25.40.10">
    <property type="entry name" value="Tetratricopeptide repeat domain"/>
    <property type="match status" value="1"/>
</dbReference>
<keyword evidence="1" id="KW-0677">Repeat</keyword>